<dbReference type="EMBL" id="AZHW01000244">
    <property type="protein sequence ID" value="ETX01339.1"/>
    <property type="molecule type" value="Genomic_DNA"/>
</dbReference>
<dbReference type="HOGENOM" id="CLU_1522454_0_0_7"/>
<evidence type="ECO:0000313" key="1">
    <source>
        <dbReference type="EMBL" id="ETX01339.1"/>
    </source>
</evidence>
<dbReference type="AlphaFoldDB" id="W4LTH7"/>
<accession>W4LTH7</accession>
<organism evidence="1 2">
    <name type="scientific">Entotheonella factor</name>
    <dbReference type="NCBI Taxonomy" id="1429438"/>
    <lineage>
        <taxon>Bacteria</taxon>
        <taxon>Pseudomonadati</taxon>
        <taxon>Nitrospinota/Tectimicrobiota group</taxon>
        <taxon>Candidatus Tectimicrobiota</taxon>
        <taxon>Candidatus Entotheonellia</taxon>
        <taxon>Candidatus Entotheonellales</taxon>
        <taxon>Candidatus Entotheonellaceae</taxon>
        <taxon>Candidatus Entotheonella</taxon>
    </lineage>
</organism>
<comment type="caution">
    <text evidence="1">The sequence shown here is derived from an EMBL/GenBank/DDBJ whole genome shotgun (WGS) entry which is preliminary data.</text>
</comment>
<protein>
    <submittedName>
        <fullName evidence="1">Uncharacterized protein</fullName>
    </submittedName>
</protein>
<reference evidence="1 2" key="1">
    <citation type="journal article" date="2014" name="Nature">
        <title>An environmental bacterial taxon with a large and distinct metabolic repertoire.</title>
        <authorList>
            <person name="Wilson M.C."/>
            <person name="Mori T."/>
            <person name="Ruckert C."/>
            <person name="Uria A.R."/>
            <person name="Helf M.J."/>
            <person name="Takada K."/>
            <person name="Gernert C."/>
            <person name="Steffens U.A."/>
            <person name="Heycke N."/>
            <person name="Schmitt S."/>
            <person name="Rinke C."/>
            <person name="Helfrich E.J."/>
            <person name="Brachmann A.O."/>
            <person name="Gurgui C."/>
            <person name="Wakimoto T."/>
            <person name="Kracht M."/>
            <person name="Crusemann M."/>
            <person name="Hentschel U."/>
            <person name="Abe I."/>
            <person name="Matsunaga S."/>
            <person name="Kalinowski J."/>
            <person name="Takeyama H."/>
            <person name="Piel J."/>
        </authorList>
    </citation>
    <scope>NUCLEOTIDE SEQUENCE [LARGE SCALE GENOMIC DNA]</scope>
    <source>
        <strain evidence="2">TSY1</strain>
    </source>
</reference>
<proteinExistence type="predicted"/>
<keyword evidence="2" id="KW-1185">Reference proteome</keyword>
<gene>
    <name evidence="1" type="ORF">ETSY1_07735</name>
</gene>
<dbReference type="Proteomes" id="UP000019141">
    <property type="component" value="Unassembled WGS sequence"/>
</dbReference>
<evidence type="ECO:0000313" key="2">
    <source>
        <dbReference type="Proteomes" id="UP000019141"/>
    </source>
</evidence>
<name>W4LTH7_ENTF1</name>
<sequence>MVLQTPEIVRLVLLGGSQRTLPTADFLAQSPQVLSTGFRLEVTFRMDYQHQVIITDHVPEQLTAALHEALRAEGYEPHLVHLSVEFAEAGASSLDLNVLADFSGDAAPRYHILRRAIQRICVDACNAHAWVIPLTQLTLHMATAENHAPRQLPENVFHERHRLDNPPEALEQNATS</sequence>